<dbReference type="AlphaFoldDB" id="A0A3B0SW92"/>
<dbReference type="EMBL" id="UOEI01000635">
    <property type="protein sequence ID" value="VAW08760.1"/>
    <property type="molecule type" value="Genomic_DNA"/>
</dbReference>
<accession>A0A3B0SW92</accession>
<sequence>MWSPDRSKVFISTWSYGYSDMTIARYDLATGEVEMSTLPHGGGIGFVVVDRNMMEP</sequence>
<reference evidence="1" key="1">
    <citation type="submission" date="2018-06" db="EMBL/GenBank/DDBJ databases">
        <authorList>
            <person name="Zhirakovskaya E."/>
        </authorList>
    </citation>
    <scope>NUCLEOTIDE SEQUENCE</scope>
</reference>
<proteinExistence type="predicted"/>
<organism evidence="1">
    <name type="scientific">hydrothermal vent metagenome</name>
    <dbReference type="NCBI Taxonomy" id="652676"/>
    <lineage>
        <taxon>unclassified sequences</taxon>
        <taxon>metagenomes</taxon>
        <taxon>ecological metagenomes</taxon>
    </lineage>
</organism>
<gene>
    <name evidence="1" type="ORF">MNBD_ACTINO01-2178</name>
</gene>
<name>A0A3B0SW92_9ZZZZ</name>
<dbReference type="SUPFAM" id="SSF69322">
    <property type="entry name" value="Tricorn protease domain 2"/>
    <property type="match status" value="1"/>
</dbReference>
<evidence type="ECO:0000313" key="1">
    <source>
        <dbReference type="EMBL" id="VAW08760.1"/>
    </source>
</evidence>
<protein>
    <submittedName>
        <fullName evidence="1">Uncharacterized protein</fullName>
    </submittedName>
</protein>